<feature type="domain" description="Histidine kinase" evidence="10">
    <location>
        <begin position="216"/>
        <end position="430"/>
    </location>
</feature>
<keyword evidence="7 11" id="KW-0418">Kinase</keyword>
<evidence type="ECO:0000259" key="10">
    <source>
        <dbReference type="PROSITE" id="PS50109"/>
    </source>
</evidence>
<comment type="caution">
    <text evidence="11">The sequence shown here is derived from an EMBL/GenBank/DDBJ whole genome shotgun (WGS) entry which is preliminary data.</text>
</comment>
<gene>
    <name evidence="11" type="ORF">DXH78_04405</name>
</gene>
<dbReference type="EMBL" id="QRGO01000001">
    <property type="protein sequence ID" value="RDV05694.1"/>
    <property type="molecule type" value="Genomic_DNA"/>
</dbReference>
<dbReference type="SUPFAM" id="SSF47384">
    <property type="entry name" value="Homodimeric domain of signal transducing histidine kinase"/>
    <property type="match status" value="1"/>
</dbReference>
<keyword evidence="6" id="KW-0547">Nucleotide-binding</keyword>
<dbReference type="InterPro" id="IPR050980">
    <property type="entry name" value="2C_sensor_his_kinase"/>
</dbReference>
<comment type="subcellular location">
    <subcellularLocation>
        <location evidence="2">Cell membrane</location>
        <topology evidence="2">Multi-pass membrane protein</topology>
    </subcellularLocation>
</comment>
<dbReference type="Pfam" id="PF02518">
    <property type="entry name" value="HATPase_c"/>
    <property type="match status" value="1"/>
</dbReference>
<dbReference type="Gene3D" id="3.30.565.10">
    <property type="entry name" value="Histidine kinase-like ATPase, C-terminal domain"/>
    <property type="match status" value="1"/>
</dbReference>
<sequence length="440" mass="48108">MPPALELAQHHPRRNVRLDTLVRLRWLAVIGQTTAVLVVYFGLEFPLPLWTCLAAIALSAWLNIALRLRFHLTQRLEPDRAAWLLAFDVAELAVLLYLTGGLQNPFAFLFLGPVLLSATALPPRFTVLLGIFAIACATLLVFVHYPLPWDDADPLRLPPIYMAGVWLSILLAIGFIGVYAWQITEESRQLADALSATELVMLREQHLSQLDGLAAAAAHELGTPLSTISVIAKELENAIPADAPHGDDVRLLRSQASRCREILSKITELSSTGAPFDRTPVTSLIEEVVAPHRDFDVAIAVSAPSERETEPVGARNPAIVYGLGNLLENAVDFARERVDVVTQWDDATLEITITDDGPGFAPDVLARIGEPYVTTRRRKPDGKDDQPVGLGLGFFIAKTLLERSGAAITFANQLAPKHGAIVKLRWNRADFERTAGLAAT</sequence>
<dbReference type="InterPro" id="IPR003594">
    <property type="entry name" value="HATPase_dom"/>
</dbReference>
<evidence type="ECO:0000256" key="3">
    <source>
        <dbReference type="ARBA" id="ARBA00012438"/>
    </source>
</evidence>
<dbReference type="InterPro" id="IPR036097">
    <property type="entry name" value="HisK_dim/P_sf"/>
</dbReference>
<feature type="transmembrane region" description="Helical" evidence="9">
    <location>
        <begin position="47"/>
        <end position="68"/>
    </location>
</feature>
<dbReference type="RefSeq" id="WP_115517718.1">
    <property type="nucleotide sequence ID" value="NZ_QRGO01000001.1"/>
</dbReference>
<dbReference type="EC" id="2.7.13.3" evidence="3"/>
<evidence type="ECO:0000256" key="2">
    <source>
        <dbReference type="ARBA" id="ARBA00004651"/>
    </source>
</evidence>
<dbReference type="Proteomes" id="UP000263993">
    <property type="component" value="Unassembled WGS sequence"/>
</dbReference>
<accession>A0A371BDN9</accession>
<keyword evidence="4" id="KW-1003">Cell membrane</keyword>
<dbReference type="SMART" id="SM00388">
    <property type="entry name" value="HisKA"/>
    <property type="match status" value="1"/>
</dbReference>
<dbReference type="OrthoDB" id="9785252at2"/>
<keyword evidence="9" id="KW-1133">Transmembrane helix</keyword>
<evidence type="ECO:0000313" key="11">
    <source>
        <dbReference type="EMBL" id="RDV05694.1"/>
    </source>
</evidence>
<comment type="catalytic activity">
    <reaction evidence="1">
        <text>ATP + protein L-histidine = ADP + protein N-phospho-L-histidine.</text>
        <dbReference type="EC" id="2.7.13.3"/>
    </reaction>
</comment>
<name>A0A371BDN9_9BRAD</name>
<evidence type="ECO:0000256" key="4">
    <source>
        <dbReference type="ARBA" id="ARBA00022475"/>
    </source>
</evidence>
<feature type="transmembrane region" description="Helical" evidence="9">
    <location>
        <begin position="128"/>
        <end position="147"/>
    </location>
</feature>
<evidence type="ECO:0000313" key="12">
    <source>
        <dbReference type="Proteomes" id="UP000263993"/>
    </source>
</evidence>
<proteinExistence type="predicted"/>
<keyword evidence="5" id="KW-0808">Transferase</keyword>
<evidence type="ECO:0000256" key="9">
    <source>
        <dbReference type="SAM" id="Phobius"/>
    </source>
</evidence>
<dbReference type="NCBIfam" id="NF033792">
    <property type="entry name" value="ActS_PrrB_HisK"/>
    <property type="match status" value="1"/>
</dbReference>
<evidence type="ECO:0000256" key="6">
    <source>
        <dbReference type="ARBA" id="ARBA00022741"/>
    </source>
</evidence>
<feature type="transmembrane region" description="Helical" evidence="9">
    <location>
        <begin position="21"/>
        <end position="41"/>
    </location>
</feature>
<dbReference type="InterPro" id="IPR036890">
    <property type="entry name" value="HATPase_C_sf"/>
</dbReference>
<keyword evidence="12" id="KW-1185">Reference proteome</keyword>
<dbReference type="GO" id="GO:0000155">
    <property type="term" value="F:phosphorelay sensor kinase activity"/>
    <property type="evidence" value="ECO:0007669"/>
    <property type="project" value="InterPro"/>
</dbReference>
<dbReference type="InterPro" id="IPR003661">
    <property type="entry name" value="HisK_dim/P_dom"/>
</dbReference>
<reference evidence="12" key="1">
    <citation type="submission" date="2018-08" db="EMBL/GenBank/DDBJ databases">
        <authorList>
            <person name="Kim S.-J."/>
            <person name="Jung G.-Y."/>
        </authorList>
    </citation>
    <scope>NUCLEOTIDE SEQUENCE [LARGE SCALE GENOMIC DNA]</scope>
    <source>
        <strain evidence="12">GY_H</strain>
    </source>
</reference>
<dbReference type="CDD" id="cd00082">
    <property type="entry name" value="HisKA"/>
    <property type="match status" value="1"/>
</dbReference>
<dbReference type="SUPFAM" id="SSF55874">
    <property type="entry name" value="ATPase domain of HSP90 chaperone/DNA topoisomerase II/histidine kinase"/>
    <property type="match status" value="1"/>
</dbReference>
<feature type="transmembrane region" description="Helical" evidence="9">
    <location>
        <begin position="159"/>
        <end position="181"/>
    </location>
</feature>
<dbReference type="InterPro" id="IPR005467">
    <property type="entry name" value="His_kinase_dom"/>
</dbReference>
<dbReference type="PROSITE" id="PS50109">
    <property type="entry name" value="HIS_KIN"/>
    <property type="match status" value="1"/>
</dbReference>
<dbReference type="SMART" id="SM00387">
    <property type="entry name" value="HATPase_c"/>
    <property type="match status" value="1"/>
</dbReference>
<evidence type="ECO:0000256" key="7">
    <source>
        <dbReference type="ARBA" id="ARBA00022777"/>
    </source>
</evidence>
<dbReference type="GO" id="GO:0005524">
    <property type="term" value="F:ATP binding"/>
    <property type="evidence" value="ECO:0007669"/>
    <property type="project" value="UniProtKB-KW"/>
</dbReference>
<dbReference type="GO" id="GO:0005886">
    <property type="term" value="C:plasma membrane"/>
    <property type="evidence" value="ECO:0007669"/>
    <property type="project" value="UniProtKB-SubCell"/>
</dbReference>
<dbReference type="InterPro" id="IPR047770">
    <property type="entry name" value="RegB"/>
</dbReference>
<protein>
    <recommendedName>
        <fullName evidence="3">histidine kinase</fullName>
        <ecNumber evidence="3">2.7.13.3</ecNumber>
    </recommendedName>
</protein>
<keyword evidence="8" id="KW-0067">ATP-binding</keyword>
<evidence type="ECO:0000256" key="5">
    <source>
        <dbReference type="ARBA" id="ARBA00022679"/>
    </source>
</evidence>
<dbReference type="Gene3D" id="1.10.287.130">
    <property type="match status" value="1"/>
</dbReference>
<keyword evidence="9" id="KW-0472">Membrane</keyword>
<evidence type="ECO:0000256" key="8">
    <source>
        <dbReference type="ARBA" id="ARBA00022840"/>
    </source>
</evidence>
<evidence type="ECO:0000256" key="1">
    <source>
        <dbReference type="ARBA" id="ARBA00000085"/>
    </source>
</evidence>
<dbReference type="PANTHER" id="PTHR44936:SF10">
    <property type="entry name" value="SENSOR PROTEIN RSTB"/>
    <property type="match status" value="1"/>
</dbReference>
<dbReference type="AlphaFoldDB" id="A0A371BDN9"/>
<dbReference type="PANTHER" id="PTHR44936">
    <property type="entry name" value="SENSOR PROTEIN CREC"/>
    <property type="match status" value="1"/>
</dbReference>
<keyword evidence="9" id="KW-0812">Transmembrane</keyword>
<dbReference type="Pfam" id="PF00512">
    <property type="entry name" value="HisKA"/>
    <property type="match status" value="1"/>
</dbReference>
<dbReference type="Pfam" id="PF25323">
    <property type="entry name" value="6TM_PilS"/>
    <property type="match status" value="1"/>
</dbReference>
<organism evidence="11 12">
    <name type="scientific">Undibacter mobilis</name>
    <dbReference type="NCBI Taxonomy" id="2292256"/>
    <lineage>
        <taxon>Bacteria</taxon>
        <taxon>Pseudomonadati</taxon>
        <taxon>Pseudomonadota</taxon>
        <taxon>Alphaproteobacteria</taxon>
        <taxon>Hyphomicrobiales</taxon>
        <taxon>Nitrobacteraceae</taxon>
        <taxon>Undibacter</taxon>
    </lineage>
</organism>